<feature type="transmembrane region" description="Helical" evidence="8">
    <location>
        <begin position="409"/>
        <end position="434"/>
    </location>
</feature>
<feature type="transmembrane region" description="Helical" evidence="8">
    <location>
        <begin position="382"/>
        <end position="403"/>
    </location>
</feature>
<evidence type="ECO:0008006" key="11">
    <source>
        <dbReference type="Google" id="ProtNLM"/>
    </source>
</evidence>
<evidence type="ECO:0000256" key="8">
    <source>
        <dbReference type="SAM" id="Phobius"/>
    </source>
</evidence>
<dbReference type="eggNOG" id="ENOG502RDIB">
    <property type="taxonomic scope" value="Eukaryota"/>
</dbReference>
<evidence type="ECO:0000256" key="1">
    <source>
        <dbReference type="ARBA" id="ARBA00004141"/>
    </source>
</evidence>
<feature type="transmembrane region" description="Helical" evidence="8">
    <location>
        <begin position="232"/>
        <end position="251"/>
    </location>
</feature>
<evidence type="ECO:0000256" key="3">
    <source>
        <dbReference type="ARBA" id="ARBA00022448"/>
    </source>
</evidence>
<dbReference type="VEuPathDB" id="FungiDB:KRP22_11033"/>
<keyword evidence="10" id="KW-1185">Reference proteome</keyword>
<dbReference type="GO" id="GO:0016020">
    <property type="term" value="C:membrane"/>
    <property type="evidence" value="ECO:0007669"/>
    <property type="project" value="UniProtKB-SubCell"/>
</dbReference>
<sequence length="569" mass="63094">MATMHHAAGTTPSKLDIPRLSYLSGTSQTPKDPADVYSSVKTPDPTDVEGGALREGGMPVLTSKENIGLLCQYAAVGMVYGMLPATIYPFLQQYLNCSGAQVTTAQTLVVFPWSFKCFYGILSDCFPIFGYRRRPYMLIGWGICLIMLIVMACMPAGNPYYTVSSDRDISPEDYTPEIEARINYDASAQGAKYVILMFFAAFGYVMADVCADSIVVDLAQREPLEKRGKTQSCIYTVRTVFVIIGEIITGFAFNGEEYGGDFDFSLTFPQLMLIMAICTALVIPATWFLIKEEKKPKPDFREYMTALWDLICTRAMYQVIAYNFFANIFSGISYTASSPVQSYMVGVTPINSTISDILGNLLFMFGIMVTSKWGLHWSWRGMIVFTGVFVMAIDGICTFITIWDVFRSQWFWLGLPIAVQVPYGVGWMISNFVIVELSGIGNEGAVYGLITATHNVASPFATTLTLLIDQPFNLTTERIQVDDHSIRADITYVVVIMYVMTVFSWVFLVLLPKQKEATQELVRTGGSNKIIGGITVFYLIFALIWSVMTNIMAMFDSTSCLVIAGGSGC</sequence>
<keyword evidence="6 8" id="KW-0472">Membrane</keyword>
<dbReference type="PANTHER" id="PTHR31585">
    <property type="entry name" value="FOLATE-BIOPTERIN TRANSPORTER 1, CHLOROPLASTIC"/>
    <property type="match status" value="1"/>
</dbReference>
<feature type="transmembrane region" description="Helical" evidence="8">
    <location>
        <begin position="67"/>
        <end position="91"/>
    </location>
</feature>
<dbReference type="GO" id="GO:0008517">
    <property type="term" value="F:folic acid transmembrane transporter activity"/>
    <property type="evidence" value="ECO:0000318"/>
    <property type="project" value="GO_Central"/>
</dbReference>
<keyword evidence="4 8" id="KW-0812">Transmembrane</keyword>
<keyword evidence="3" id="KW-0813">Transport</keyword>
<dbReference type="Gene3D" id="1.20.1720.10">
    <property type="entry name" value="Multidrug resistance protein D"/>
    <property type="match status" value="1"/>
</dbReference>
<evidence type="ECO:0000256" key="7">
    <source>
        <dbReference type="SAM" id="MobiDB-lite"/>
    </source>
</evidence>
<dbReference type="InterPro" id="IPR036259">
    <property type="entry name" value="MFS_trans_sf"/>
</dbReference>
<dbReference type="GO" id="GO:0098838">
    <property type="term" value="P:folate transmembrane transport"/>
    <property type="evidence" value="ECO:0000318"/>
    <property type="project" value="GO_Central"/>
</dbReference>
<evidence type="ECO:0000256" key="4">
    <source>
        <dbReference type="ARBA" id="ARBA00022692"/>
    </source>
</evidence>
<feature type="transmembrane region" description="Helical" evidence="8">
    <location>
        <begin position="193"/>
        <end position="211"/>
    </location>
</feature>
<feature type="transmembrane region" description="Helical" evidence="8">
    <location>
        <begin position="311"/>
        <end position="337"/>
    </location>
</feature>
<dbReference type="PANTHER" id="PTHR31585:SF5">
    <property type="entry name" value="RNA-BINDING S4 DOMAIN-CONTAINING PROTEIN"/>
    <property type="match status" value="1"/>
</dbReference>
<comment type="similarity">
    <text evidence="2">Belongs to the major facilitator superfamily. Folate-biopterin transporter (TC 2.A.71) family.</text>
</comment>
<reference evidence="10" key="1">
    <citation type="journal article" date="2006" name="Science">
        <title>Phytophthora genome sequences uncover evolutionary origins and mechanisms of pathogenesis.</title>
        <authorList>
            <person name="Tyler B.M."/>
            <person name="Tripathy S."/>
            <person name="Zhang X."/>
            <person name="Dehal P."/>
            <person name="Jiang R.H."/>
            <person name="Aerts A."/>
            <person name="Arredondo F.D."/>
            <person name="Baxter L."/>
            <person name="Bensasson D."/>
            <person name="Beynon J.L."/>
            <person name="Chapman J."/>
            <person name="Damasceno C.M."/>
            <person name="Dorrance A.E."/>
            <person name="Dou D."/>
            <person name="Dickerman A.W."/>
            <person name="Dubchak I.L."/>
            <person name="Garbelotto M."/>
            <person name="Gijzen M."/>
            <person name="Gordon S.G."/>
            <person name="Govers F."/>
            <person name="Grunwald N.J."/>
            <person name="Huang W."/>
            <person name="Ivors K.L."/>
            <person name="Jones R.W."/>
            <person name="Kamoun S."/>
            <person name="Krampis K."/>
            <person name="Lamour K.H."/>
            <person name="Lee M.K."/>
            <person name="McDonald W.H."/>
            <person name="Medina M."/>
            <person name="Meijer H.J."/>
            <person name="Nordberg E.K."/>
            <person name="Maclean D.J."/>
            <person name="Ospina-Giraldo M.D."/>
            <person name="Morris P.F."/>
            <person name="Phuntumart V."/>
            <person name="Putnam N.H."/>
            <person name="Rash S."/>
            <person name="Rose J.K."/>
            <person name="Sakihama Y."/>
            <person name="Salamov A.A."/>
            <person name="Savidor A."/>
            <person name="Scheuring C.F."/>
            <person name="Smith B.M."/>
            <person name="Sobral B.W."/>
            <person name="Terry A."/>
            <person name="Torto-Alalibo T.A."/>
            <person name="Win J."/>
            <person name="Xu Z."/>
            <person name="Zhang H."/>
            <person name="Grigoriev I.V."/>
            <person name="Rokhsar D.S."/>
            <person name="Boore J.L."/>
        </authorList>
    </citation>
    <scope>NUCLEOTIDE SEQUENCE [LARGE SCALE GENOMIC DNA]</scope>
    <source>
        <strain evidence="10">Pr102</strain>
    </source>
</reference>
<organism evidence="9 10">
    <name type="scientific">Phytophthora ramorum</name>
    <name type="common">Sudden oak death agent</name>
    <dbReference type="NCBI Taxonomy" id="164328"/>
    <lineage>
        <taxon>Eukaryota</taxon>
        <taxon>Sar</taxon>
        <taxon>Stramenopiles</taxon>
        <taxon>Oomycota</taxon>
        <taxon>Peronosporomycetes</taxon>
        <taxon>Peronosporales</taxon>
        <taxon>Peronosporaceae</taxon>
        <taxon>Phytophthora</taxon>
    </lineage>
</organism>
<dbReference type="VEuPathDB" id="FungiDB:KRP23_1920"/>
<protein>
    <recommendedName>
        <fullName evidence="11">Major facilitator superfamily (MFS) profile domain-containing protein</fullName>
    </recommendedName>
</protein>
<dbReference type="Pfam" id="PF03092">
    <property type="entry name" value="BT1"/>
    <property type="match status" value="2"/>
</dbReference>
<dbReference type="VEuPathDB" id="FungiDB:KRP23_11911"/>
<keyword evidence="5 8" id="KW-1133">Transmembrane helix</keyword>
<feature type="region of interest" description="Disordered" evidence="7">
    <location>
        <begin position="1"/>
        <end position="52"/>
    </location>
</feature>
<evidence type="ECO:0000313" key="9">
    <source>
        <dbReference type="EnsemblProtists" id="Phyra79418"/>
    </source>
</evidence>
<dbReference type="InParanoid" id="H3GRC9"/>
<evidence type="ECO:0000313" key="10">
    <source>
        <dbReference type="Proteomes" id="UP000005238"/>
    </source>
</evidence>
<comment type="subcellular location">
    <subcellularLocation>
        <location evidence="1">Membrane</location>
        <topology evidence="1">Multi-pass membrane protein</topology>
    </subcellularLocation>
</comment>
<accession>H3GRC9</accession>
<dbReference type="AlphaFoldDB" id="H3GRC9"/>
<feature type="transmembrane region" description="Helical" evidence="8">
    <location>
        <begin position="357"/>
        <end position="375"/>
    </location>
</feature>
<evidence type="ECO:0000256" key="2">
    <source>
        <dbReference type="ARBA" id="ARBA00007015"/>
    </source>
</evidence>
<feature type="transmembrane region" description="Helical" evidence="8">
    <location>
        <begin position="138"/>
        <end position="157"/>
    </location>
</feature>
<dbReference type="HOGENOM" id="CLU_018801_5_0_1"/>
<feature type="transmembrane region" description="Helical" evidence="8">
    <location>
        <begin position="490"/>
        <end position="510"/>
    </location>
</feature>
<name>H3GRC9_PHYRM</name>
<feature type="transmembrane region" description="Helical" evidence="8">
    <location>
        <begin position="530"/>
        <end position="548"/>
    </location>
</feature>
<proteinExistence type="inferred from homology"/>
<dbReference type="EMBL" id="DS566037">
    <property type="status" value="NOT_ANNOTATED_CDS"/>
    <property type="molecule type" value="Genomic_DNA"/>
</dbReference>
<reference evidence="9" key="2">
    <citation type="submission" date="2015-06" db="UniProtKB">
        <authorList>
            <consortium name="EnsemblProtists"/>
        </authorList>
    </citation>
    <scope>IDENTIFICATION</scope>
    <source>
        <strain evidence="9">Pr102</strain>
    </source>
</reference>
<feature type="transmembrane region" description="Helical" evidence="8">
    <location>
        <begin position="446"/>
        <end position="468"/>
    </location>
</feature>
<dbReference type="EnsemblProtists" id="Phyra79418">
    <property type="protein sequence ID" value="Phyra79418"/>
    <property type="gene ID" value="Phyra79418"/>
</dbReference>
<feature type="transmembrane region" description="Helical" evidence="8">
    <location>
        <begin position="111"/>
        <end position="131"/>
    </location>
</feature>
<dbReference type="SUPFAM" id="SSF103473">
    <property type="entry name" value="MFS general substrate transporter"/>
    <property type="match status" value="1"/>
</dbReference>
<dbReference type="InterPro" id="IPR039309">
    <property type="entry name" value="BT1"/>
</dbReference>
<feature type="transmembrane region" description="Helical" evidence="8">
    <location>
        <begin position="271"/>
        <end position="290"/>
    </location>
</feature>
<dbReference type="Proteomes" id="UP000005238">
    <property type="component" value="Unassembled WGS sequence"/>
</dbReference>
<evidence type="ECO:0000256" key="6">
    <source>
        <dbReference type="ARBA" id="ARBA00023136"/>
    </source>
</evidence>
<evidence type="ECO:0000256" key="5">
    <source>
        <dbReference type="ARBA" id="ARBA00022989"/>
    </source>
</evidence>
<dbReference type="OMA" id="TEIRWEV"/>